<reference evidence="4 5" key="1">
    <citation type="submission" date="2016-04" db="EMBL/GenBank/DDBJ databases">
        <title>A degradative enzymes factory behind the ericoid mycorrhizal symbiosis.</title>
        <authorList>
            <consortium name="DOE Joint Genome Institute"/>
            <person name="Martino E."/>
            <person name="Morin E."/>
            <person name="Grelet G."/>
            <person name="Kuo A."/>
            <person name="Kohler A."/>
            <person name="Daghino S."/>
            <person name="Barry K."/>
            <person name="Choi C."/>
            <person name="Cichocki N."/>
            <person name="Clum A."/>
            <person name="Copeland A."/>
            <person name="Hainaut M."/>
            <person name="Haridas S."/>
            <person name="Labutti K."/>
            <person name="Lindquist E."/>
            <person name="Lipzen A."/>
            <person name="Khouja H.-R."/>
            <person name="Murat C."/>
            <person name="Ohm R."/>
            <person name="Olson A."/>
            <person name="Spatafora J."/>
            <person name="Veneault-Fourrey C."/>
            <person name="Henrissat B."/>
            <person name="Grigoriev I."/>
            <person name="Martin F."/>
            <person name="Perotto S."/>
        </authorList>
    </citation>
    <scope>NUCLEOTIDE SEQUENCE [LARGE SCALE GENOMIC DNA]</scope>
    <source>
        <strain evidence="4 5">F</strain>
    </source>
</reference>
<evidence type="ECO:0000313" key="4">
    <source>
        <dbReference type="EMBL" id="PMD47665.1"/>
    </source>
</evidence>
<keyword evidence="1" id="KW-0539">Nucleus</keyword>
<dbReference type="InterPro" id="IPR053181">
    <property type="entry name" value="EcdB-like_regulator"/>
</dbReference>
<accession>A0A2J6SA80</accession>
<dbReference type="SUPFAM" id="SSF57701">
    <property type="entry name" value="Zn2/Cys6 DNA-binding domain"/>
    <property type="match status" value="1"/>
</dbReference>
<dbReference type="Pfam" id="PF00172">
    <property type="entry name" value="Zn_clus"/>
    <property type="match status" value="1"/>
</dbReference>
<dbReference type="PANTHER" id="PTHR47785:SF5">
    <property type="entry name" value="ZN(II)2CYS6 TRANSCRIPTION FACTOR (EUROFUNG)"/>
    <property type="match status" value="1"/>
</dbReference>
<feature type="region of interest" description="Disordered" evidence="2">
    <location>
        <begin position="1"/>
        <end position="21"/>
    </location>
</feature>
<dbReference type="GO" id="GO:0000981">
    <property type="term" value="F:DNA-binding transcription factor activity, RNA polymerase II-specific"/>
    <property type="evidence" value="ECO:0007669"/>
    <property type="project" value="InterPro"/>
</dbReference>
<dbReference type="SMART" id="SM00066">
    <property type="entry name" value="GAL4"/>
    <property type="match status" value="1"/>
</dbReference>
<dbReference type="AlphaFoldDB" id="A0A2J6SA80"/>
<dbReference type="InterPro" id="IPR036864">
    <property type="entry name" value="Zn2-C6_fun-type_DNA-bd_sf"/>
</dbReference>
<feature type="domain" description="Zn(2)-C6 fungal-type" evidence="3">
    <location>
        <begin position="27"/>
        <end position="57"/>
    </location>
</feature>
<dbReference type="CDD" id="cd12148">
    <property type="entry name" value="fungal_TF_MHR"/>
    <property type="match status" value="1"/>
</dbReference>
<evidence type="ECO:0000313" key="5">
    <source>
        <dbReference type="Proteomes" id="UP000235786"/>
    </source>
</evidence>
<gene>
    <name evidence="4" type="ORF">L207DRAFT_628274</name>
</gene>
<dbReference type="PROSITE" id="PS50048">
    <property type="entry name" value="ZN2_CY6_FUNGAL_2"/>
    <property type="match status" value="1"/>
</dbReference>
<dbReference type="Gene3D" id="4.10.240.10">
    <property type="entry name" value="Zn(2)-C6 fungal-type DNA-binding domain"/>
    <property type="match status" value="1"/>
</dbReference>
<dbReference type="GO" id="GO:0008270">
    <property type="term" value="F:zinc ion binding"/>
    <property type="evidence" value="ECO:0007669"/>
    <property type="project" value="InterPro"/>
</dbReference>
<dbReference type="InterPro" id="IPR001138">
    <property type="entry name" value="Zn2Cys6_DnaBD"/>
</dbReference>
<feature type="compositionally biased region" description="Polar residues" evidence="2">
    <location>
        <begin position="1"/>
        <end position="19"/>
    </location>
</feature>
<dbReference type="CDD" id="cd00067">
    <property type="entry name" value="GAL4"/>
    <property type="match status" value="1"/>
</dbReference>
<protein>
    <recommendedName>
        <fullName evidence="3">Zn(2)-C6 fungal-type domain-containing protein</fullName>
    </recommendedName>
</protein>
<proteinExistence type="predicted"/>
<name>A0A2J6SA80_HYAVF</name>
<sequence length="695" mass="78777">MSQGRPGTQSSHRQPASSYNRRRASNACLVCRSRKTKCDNQRPRCGFCISNGGDCRYVDLDPSQLDRSTLTILERISQLEASLINHIDSTSKNKAAKDWVPANDQRPGEQRDSQYYAYQAPHEHMATSRTYEGSSTGSANWDSPAVSGMVQDGPIVSHSDNAPPSAGVLLRASEMSIESILKWSIFSETAPHLIPALETPLIEIVGQPRPKYVGPPSSTLPDLSPETINRLVQNFLDNNHIKNPVLDVKELWADAREFAESGPQWDGSSCLLLIVCAISTLSASLTDELLPGVSKQQDRLSTAEAYFLASQRRIGMLCHANTFIGAQCSFLSAVYLMSTLRILAAWKCFVQAGSQCLAWLTSQGRMTRDHKLRAAISSEGNMLWEQNESEKAHHIEESLYWSCLKSEMEVRFHLRLPGSGLGEVDYPHLYPSPPQDVPDMYDQASSSSTSPWSYSSPAQTNVDLQNLQLAWYFYLAEIAMKRILNNLLVWRYDNRPGVEPLDRESKDLRLQRNVVEFERQNEDWYHMLPAQMKFPRHSDVPLNDILRLILRGHMIDVRDLVRFPALEEVLAINPHVPLRNFSTIQLRLTRECLEIAVESIEANRESFFHRHQGTWLMARTCSRSSLLLLAMALRCKAEARSTGVSAMELEEMMLPERWRKAVEMTVETLTYWADESNDLSRMNDLLRDLLRIYES</sequence>
<dbReference type="EMBL" id="KZ613938">
    <property type="protein sequence ID" value="PMD47665.1"/>
    <property type="molecule type" value="Genomic_DNA"/>
</dbReference>
<organism evidence="4 5">
    <name type="scientific">Hyaloscypha variabilis (strain UAMH 11265 / GT02V1 / F)</name>
    <name type="common">Meliniomyces variabilis</name>
    <dbReference type="NCBI Taxonomy" id="1149755"/>
    <lineage>
        <taxon>Eukaryota</taxon>
        <taxon>Fungi</taxon>
        <taxon>Dikarya</taxon>
        <taxon>Ascomycota</taxon>
        <taxon>Pezizomycotina</taxon>
        <taxon>Leotiomycetes</taxon>
        <taxon>Helotiales</taxon>
        <taxon>Hyaloscyphaceae</taxon>
        <taxon>Hyaloscypha</taxon>
        <taxon>Hyaloscypha variabilis</taxon>
    </lineage>
</organism>
<evidence type="ECO:0000259" key="3">
    <source>
        <dbReference type="PROSITE" id="PS50048"/>
    </source>
</evidence>
<evidence type="ECO:0000256" key="2">
    <source>
        <dbReference type="SAM" id="MobiDB-lite"/>
    </source>
</evidence>
<dbReference type="STRING" id="1149755.A0A2J6SA80"/>
<dbReference type="Proteomes" id="UP000235786">
    <property type="component" value="Unassembled WGS sequence"/>
</dbReference>
<dbReference type="OrthoDB" id="4356994at2759"/>
<keyword evidence="5" id="KW-1185">Reference proteome</keyword>
<dbReference type="PANTHER" id="PTHR47785">
    <property type="entry name" value="ZN(II)2CYS6 TRANSCRIPTION FACTOR (EUROFUNG)-RELATED-RELATED"/>
    <property type="match status" value="1"/>
</dbReference>
<evidence type="ECO:0000256" key="1">
    <source>
        <dbReference type="ARBA" id="ARBA00023242"/>
    </source>
</evidence>
<dbReference type="PROSITE" id="PS00463">
    <property type="entry name" value="ZN2_CY6_FUNGAL_1"/>
    <property type="match status" value="1"/>
</dbReference>